<gene>
    <name evidence="1" type="ORF">GUJ93_ZPchr0001g30033</name>
</gene>
<comment type="caution">
    <text evidence="1">The sequence shown here is derived from an EMBL/GenBank/DDBJ whole genome shotgun (WGS) entry which is preliminary data.</text>
</comment>
<protein>
    <submittedName>
        <fullName evidence="1">Uncharacterized protein</fullName>
    </submittedName>
</protein>
<proteinExistence type="predicted"/>
<keyword evidence="2" id="KW-1185">Reference proteome</keyword>
<reference evidence="1" key="2">
    <citation type="submission" date="2021-02" db="EMBL/GenBank/DDBJ databases">
        <authorList>
            <person name="Kimball J.A."/>
            <person name="Haas M.W."/>
            <person name="Macchietto M."/>
            <person name="Kono T."/>
            <person name="Duquette J."/>
            <person name="Shao M."/>
        </authorList>
    </citation>
    <scope>NUCLEOTIDE SEQUENCE</scope>
    <source>
        <tissue evidence="1">Fresh leaf tissue</tissue>
    </source>
</reference>
<dbReference type="OrthoDB" id="721686at2759"/>
<accession>A0A8J5RMQ0</accession>
<sequence>MFGSAQDPTVMTADEKLNFLIAAVSQVMGQLSTINSRLDDHDRRLARLEKIREGLTSFPRVTRLSKMLMASCSRDLRPTSPASDPHRPCADHLKMLVELPRQRICPDHMQLFSVDRPRLRSAPPRAHHPKPLGPSAAAAGACAGSPRCCRVLPPLFFGATHARVRHLLDRLCRSPDPHRRAPAISAIGGPPHVAAFFSAGPSTGATYALPCSSRLHRGTQIPTKRQFSPPLPRIATMFGSPQDLVVMTADEKLNFLMATMSRVMGQLSTINSRLDDHDRRLARPEKIREGADFLP</sequence>
<dbReference type="Proteomes" id="UP000729402">
    <property type="component" value="Unassembled WGS sequence"/>
</dbReference>
<evidence type="ECO:0000313" key="1">
    <source>
        <dbReference type="EMBL" id="KAG8052528.1"/>
    </source>
</evidence>
<name>A0A8J5RMQ0_ZIZPA</name>
<evidence type="ECO:0000313" key="2">
    <source>
        <dbReference type="Proteomes" id="UP000729402"/>
    </source>
</evidence>
<dbReference type="EMBL" id="JAAALK010000288">
    <property type="protein sequence ID" value="KAG8052528.1"/>
    <property type="molecule type" value="Genomic_DNA"/>
</dbReference>
<organism evidence="1 2">
    <name type="scientific">Zizania palustris</name>
    <name type="common">Northern wild rice</name>
    <dbReference type="NCBI Taxonomy" id="103762"/>
    <lineage>
        <taxon>Eukaryota</taxon>
        <taxon>Viridiplantae</taxon>
        <taxon>Streptophyta</taxon>
        <taxon>Embryophyta</taxon>
        <taxon>Tracheophyta</taxon>
        <taxon>Spermatophyta</taxon>
        <taxon>Magnoliopsida</taxon>
        <taxon>Liliopsida</taxon>
        <taxon>Poales</taxon>
        <taxon>Poaceae</taxon>
        <taxon>BOP clade</taxon>
        <taxon>Oryzoideae</taxon>
        <taxon>Oryzeae</taxon>
        <taxon>Zizaniinae</taxon>
        <taxon>Zizania</taxon>
    </lineage>
</organism>
<reference evidence="1" key="1">
    <citation type="journal article" date="2021" name="bioRxiv">
        <title>Whole Genome Assembly and Annotation of Northern Wild Rice, Zizania palustris L., Supports a Whole Genome Duplication in the Zizania Genus.</title>
        <authorList>
            <person name="Haas M."/>
            <person name="Kono T."/>
            <person name="Macchietto M."/>
            <person name="Millas R."/>
            <person name="McGilp L."/>
            <person name="Shao M."/>
            <person name="Duquette J."/>
            <person name="Hirsch C.N."/>
            <person name="Kimball J."/>
        </authorList>
    </citation>
    <scope>NUCLEOTIDE SEQUENCE</scope>
    <source>
        <tissue evidence="1">Fresh leaf tissue</tissue>
    </source>
</reference>
<dbReference type="AlphaFoldDB" id="A0A8J5RMQ0"/>